<protein>
    <submittedName>
        <fullName evidence="2">Uncharacterized protein</fullName>
    </submittedName>
</protein>
<dbReference type="Gene3D" id="2.130.10.10">
    <property type="entry name" value="YVTN repeat-like/Quinoprotein amine dehydrogenase"/>
    <property type="match status" value="1"/>
</dbReference>
<feature type="compositionally biased region" description="Low complexity" evidence="1">
    <location>
        <begin position="94"/>
        <end position="112"/>
    </location>
</feature>
<accession>A0A1E5RGP9</accession>
<evidence type="ECO:0000313" key="3">
    <source>
        <dbReference type="Proteomes" id="UP000095728"/>
    </source>
</evidence>
<dbReference type="Proteomes" id="UP000095728">
    <property type="component" value="Unassembled WGS sequence"/>
</dbReference>
<dbReference type="OrthoDB" id="3367at2759"/>
<dbReference type="AlphaFoldDB" id="A0A1E5RGP9"/>
<dbReference type="EMBL" id="LPNM01000006">
    <property type="protein sequence ID" value="OEJ86057.1"/>
    <property type="molecule type" value="Genomic_DNA"/>
</dbReference>
<keyword evidence="3" id="KW-1185">Reference proteome</keyword>
<dbReference type="InterPro" id="IPR036322">
    <property type="entry name" value="WD40_repeat_dom_sf"/>
</dbReference>
<feature type="compositionally biased region" description="Basic and acidic residues" evidence="1">
    <location>
        <begin position="34"/>
        <end position="46"/>
    </location>
</feature>
<gene>
    <name evidence="2" type="ORF">AWRI3579_g1558</name>
</gene>
<name>A0A1E5RGP9_9ASCO</name>
<reference evidence="3" key="1">
    <citation type="journal article" date="2016" name="Genome Announc.">
        <title>Genome sequences of three species of Hanseniaspora isolated from spontaneous wine fermentations.</title>
        <authorList>
            <person name="Sternes P.R."/>
            <person name="Lee D."/>
            <person name="Kutyna D.R."/>
            <person name="Borneman A.R."/>
        </authorList>
    </citation>
    <scope>NUCLEOTIDE SEQUENCE [LARGE SCALE GENOMIC DNA]</scope>
    <source>
        <strain evidence="3">AWRI3579</strain>
    </source>
</reference>
<comment type="caution">
    <text evidence="2">The sequence shown here is derived from an EMBL/GenBank/DDBJ whole genome shotgun (WGS) entry which is preliminary data.</text>
</comment>
<feature type="compositionally biased region" description="Polar residues" evidence="1">
    <location>
        <begin position="10"/>
        <end position="27"/>
    </location>
</feature>
<feature type="region of interest" description="Disordered" evidence="1">
    <location>
        <begin position="1"/>
        <end position="178"/>
    </location>
</feature>
<feature type="compositionally biased region" description="Polar residues" evidence="1">
    <location>
        <begin position="131"/>
        <end position="140"/>
    </location>
</feature>
<dbReference type="InterPro" id="IPR015943">
    <property type="entry name" value="WD40/YVTN_repeat-like_dom_sf"/>
</dbReference>
<organism evidence="2 3">
    <name type="scientific">Hanseniaspora osmophila</name>
    <dbReference type="NCBI Taxonomy" id="56408"/>
    <lineage>
        <taxon>Eukaryota</taxon>
        <taxon>Fungi</taxon>
        <taxon>Dikarya</taxon>
        <taxon>Ascomycota</taxon>
        <taxon>Saccharomycotina</taxon>
        <taxon>Saccharomycetes</taxon>
        <taxon>Saccharomycodales</taxon>
        <taxon>Saccharomycodaceae</taxon>
        <taxon>Hanseniaspora</taxon>
    </lineage>
</organism>
<feature type="compositionally biased region" description="Polar residues" evidence="1">
    <location>
        <begin position="53"/>
        <end position="81"/>
    </location>
</feature>
<dbReference type="SUPFAM" id="SSF50978">
    <property type="entry name" value="WD40 repeat-like"/>
    <property type="match status" value="1"/>
</dbReference>
<evidence type="ECO:0000256" key="1">
    <source>
        <dbReference type="SAM" id="MobiDB-lite"/>
    </source>
</evidence>
<proteinExistence type="predicted"/>
<dbReference type="InParanoid" id="A0A1E5RGP9"/>
<sequence>MVQERKTYSKLPSTARKSYGSRFNSNAEPVASSRENKNRFARETKKNGPNIYLGSSTSASNIPSNEQARNRESSNSAALSRNSDREAEARRNRSNLSSSSSSSSSSYRPSTSTNAPAQAAPVSHLSERKTSLTQRSTTGLRSLPTEPSALRKRNERASLLEYTKLSKNRGEKDNIANPNLRTKREKTCHVYSHRLVTHCLVKGGERRRSKWGRNSRQVEPPSGLPYVLDLDAGSQFLAYISDDRKLLIGELTNSMESLSRIDKRGTSLIKYGTTRTRGFSWSRRYPGVFGIITTEQAFGNPEKHFIKLFEKTTHTGLQQIKSVEVEQPLIDCVFSPDNRYLAVLLEDNKLTLYSSDLEILHQTIDVHGNCTSINWHPSAKLLHLGTDAGECLIYSEESPESWILKTKMDISHCAVTNIVCDTRGQLVLFASSDGNLQVFSLEDYTKINSFESEKGYAILNIDLSSDGHVVYISYVDEDTKEVYVCFYHWPTNTKIHEEANFSFAKATNQKVGFLSVSQGAIYSHLLPPLKN</sequence>
<feature type="compositionally biased region" description="Basic and acidic residues" evidence="1">
    <location>
        <begin position="82"/>
        <end position="91"/>
    </location>
</feature>
<evidence type="ECO:0000313" key="2">
    <source>
        <dbReference type="EMBL" id="OEJ86057.1"/>
    </source>
</evidence>